<dbReference type="PROSITE" id="PS51462">
    <property type="entry name" value="NUDIX"/>
    <property type="match status" value="1"/>
</dbReference>
<evidence type="ECO:0000259" key="7">
    <source>
        <dbReference type="PROSITE" id="PS51462"/>
    </source>
</evidence>
<evidence type="ECO:0000256" key="1">
    <source>
        <dbReference type="ARBA" id="ARBA00001936"/>
    </source>
</evidence>
<evidence type="ECO:0000256" key="3">
    <source>
        <dbReference type="ARBA" id="ARBA00022723"/>
    </source>
</evidence>
<keyword evidence="5" id="KW-0460">Magnesium</keyword>
<keyword evidence="4 8" id="KW-0378">Hydrolase</keyword>
<sequence>MTMDPTALPPGFADQLAEYSARAAAPVEAKVAASTILLRDGQDGPEAFLMRRRTQMAFAGGMVVFPGGGVDPRDATDDVGWVGPSPSAWAQRLGLDDVSAARAVVCAAIRETFEESGVLLAGPDADSVVSDTSGPEWAEARRALEARETAFTDVLRERGLVVRTDLLRAWTCWITPEFEPRRYRTFFFVTASPAGQRAAAGSTESDAAGWLGVEAALAAAGESVAMLPPQYCTFLELAQHHSVGDIVDAADRPIPEPVMPGLELGADGAPRLVLPDRYAELNRERVAPR</sequence>
<dbReference type="GO" id="GO:0016787">
    <property type="term" value="F:hydrolase activity"/>
    <property type="evidence" value="ECO:0007669"/>
    <property type="project" value="UniProtKB-KW"/>
</dbReference>
<proteinExistence type="predicted"/>
<protein>
    <submittedName>
        <fullName evidence="8">NUDIX hydrolase</fullName>
    </submittedName>
</protein>
<comment type="cofactor">
    <cofactor evidence="2">
        <name>Mg(2+)</name>
        <dbReference type="ChEBI" id="CHEBI:18420"/>
    </cofactor>
</comment>
<evidence type="ECO:0000256" key="6">
    <source>
        <dbReference type="ARBA" id="ARBA00023211"/>
    </source>
</evidence>
<dbReference type="CDD" id="cd18870">
    <property type="entry name" value="NUDIX_AcylCoAdiphos_Nudt19"/>
    <property type="match status" value="1"/>
</dbReference>
<dbReference type="Gene3D" id="3.90.79.10">
    <property type="entry name" value="Nucleoside Triphosphate Pyrophosphohydrolase"/>
    <property type="match status" value="1"/>
</dbReference>
<organism evidence="8 9">
    <name type="scientific">Actinomycetospora endophytica</name>
    <dbReference type="NCBI Taxonomy" id="2291215"/>
    <lineage>
        <taxon>Bacteria</taxon>
        <taxon>Bacillati</taxon>
        <taxon>Actinomycetota</taxon>
        <taxon>Actinomycetes</taxon>
        <taxon>Pseudonocardiales</taxon>
        <taxon>Pseudonocardiaceae</taxon>
        <taxon>Actinomycetospora</taxon>
    </lineage>
</organism>
<dbReference type="InterPro" id="IPR039121">
    <property type="entry name" value="NUDT19"/>
</dbReference>
<feature type="domain" description="Nudix hydrolase" evidence="7">
    <location>
        <begin position="29"/>
        <end position="232"/>
    </location>
</feature>
<evidence type="ECO:0000256" key="4">
    <source>
        <dbReference type="ARBA" id="ARBA00022801"/>
    </source>
</evidence>
<comment type="caution">
    <text evidence="8">The sequence shown here is derived from an EMBL/GenBank/DDBJ whole genome shotgun (WGS) entry which is preliminary data.</text>
</comment>
<evidence type="ECO:0000256" key="2">
    <source>
        <dbReference type="ARBA" id="ARBA00001946"/>
    </source>
</evidence>
<dbReference type="InterPro" id="IPR000086">
    <property type="entry name" value="NUDIX_hydrolase_dom"/>
</dbReference>
<evidence type="ECO:0000313" key="8">
    <source>
        <dbReference type="EMBL" id="MCD2195004.1"/>
    </source>
</evidence>
<accession>A0ABS8PA59</accession>
<name>A0ABS8PA59_9PSEU</name>
<dbReference type="SUPFAM" id="SSF55811">
    <property type="entry name" value="Nudix"/>
    <property type="match status" value="1"/>
</dbReference>
<keyword evidence="3" id="KW-0479">Metal-binding</keyword>
<dbReference type="PANTHER" id="PTHR12318">
    <property type="entry name" value="TESTOSTERONE-REGULATED PROTEIN RP2"/>
    <property type="match status" value="1"/>
</dbReference>
<keyword evidence="6" id="KW-0464">Manganese</keyword>
<reference evidence="8 9" key="1">
    <citation type="submission" date="2021-11" db="EMBL/GenBank/DDBJ databases">
        <title>Draft genome sequence of Actinomycetospora sp. SF1 isolated from the rhizosphere soil.</title>
        <authorList>
            <person name="Duangmal K."/>
            <person name="Chantavorakit T."/>
        </authorList>
    </citation>
    <scope>NUCLEOTIDE SEQUENCE [LARGE SCALE GENOMIC DNA]</scope>
    <source>
        <strain evidence="8 9">TBRC 5722</strain>
    </source>
</reference>
<dbReference type="PANTHER" id="PTHR12318:SF0">
    <property type="entry name" value="ACYL-COENZYME A DIPHOSPHATASE NUDT19"/>
    <property type="match status" value="1"/>
</dbReference>
<keyword evidence="9" id="KW-1185">Reference proteome</keyword>
<evidence type="ECO:0000313" key="9">
    <source>
        <dbReference type="Proteomes" id="UP001199469"/>
    </source>
</evidence>
<comment type="cofactor">
    <cofactor evidence="1">
        <name>Mn(2+)</name>
        <dbReference type="ChEBI" id="CHEBI:29035"/>
    </cofactor>
</comment>
<dbReference type="EMBL" id="JAJNDB010000003">
    <property type="protein sequence ID" value="MCD2195004.1"/>
    <property type="molecule type" value="Genomic_DNA"/>
</dbReference>
<evidence type="ECO:0000256" key="5">
    <source>
        <dbReference type="ARBA" id="ARBA00022842"/>
    </source>
</evidence>
<dbReference type="RefSeq" id="WP_230735644.1">
    <property type="nucleotide sequence ID" value="NZ_JAJNDB010000003.1"/>
</dbReference>
<dbReference type="Proteomes" id="UP001199469">
    <property type="component" value="Unassembled WGS sequence"/>
</dbReference>
<dbReference type="InterPro" id="IPR015797">
    <property type="entry name" value="NUDIX_hydrolase-like_dom_sf"/>
</dbReference>
<gene>
    <name evidence="8" type="ORF">LQ327_16685</name>
</gene>